<evidence type="ECO:0000313" key="1">
    <source>
        <dbReference type="EMBL" id="KAJ0093307.1"/>
    </source>
</evidence>
<gene>
    <name evidence="1" type="ORF">Patl1_26450</name>
</gene>
<proteinExistence type="predicted"/>
<dbReference type="Proteomes" id="UP001164250">
    <property type="component" value="Chromosome 7"/>
</dbReference>
<protein>
    <submittedName>
        <fullName evidence="1">Uncharacterized protein</fullName>
    </submittedName>
</protein>
<evidence type="ECO:0000313" key="2">
    <source>
        <dbReference type="Proteomes" id="UP001164250"/>
    </source>
</evidence>
<keyword evidence="2" id="KW-1185">Reference proteome</keyword>
<dbReference type="EMBL" id="CM047903">
    <property type="protein sequence ID" value="KAJ0093307.1"/>
    <property type="molecule type" value="Genomic_DNA"/>
</dbReference>
<reference evidence="2" key="1">
    <citation type="journal article" date="2023" name="G3 (Bethesda)">
        <title>Genome assembly and association tests identify interacting loci associated with vigor, precocity, and sex in interspecific pistachio rootstocks.</title>
        <authorList>
            <person name="Palmer W."/>
            <person name="Jacygrad E."/>
            <person name="Sagayaradj S."/>
            <person name="Cavanaugh K."/>
            <person name="Han R."/>
            <person name="Bertier L."/>
            <person name="Beede B."/>
            <person name="Kafkas S."/>
            <person name="Golino D."/>
            <person name="Preece J."/>
            <person name="Michelmore R."/>
        </authorList>
    </citation>
    <scope>NUCLEOTIDE SEQUENCE [LARGE SCALE GENOMIC DNA]</scope>
</reference>
<organism evidence="1 2">
    <name type="scientific">Pistacia atlantica</name>
    <dbReference type="NCBI Taxonomy" id="434234"/>
    <lineage>
        <taxon>Eukaryota</taxon>
        <taxon>Viridiplantae</taxon>
        <taxon>Streptophyta</taxon>
        <taxon>Embryophyta</taxon>
        <taxon>Tracheophyta</taxon>
        <taxon>Spermatophyta</taxon>
        <taxon>Magnoliopsida</taxon>
        <taxon>eudicotyledons</taxon>
        <taxon>Gunneridae</taxon>
        <taxon>Pentapetalae</taxon>
        <taxon>rosids</taxon>
        <taxon>malvids</taxon>
        <taxon>Sapindales</taxon>
        <taxon>Anacardiaceae</taxon>
        <taxon>Pistacia</taxon>
    </lineage>
</organism>
<accession>A0ACC1B342</accession>
<comment type="caution">
    <text evidence="1">The sequence shown here is derived from an EMBL/GenBank/DDBJ whole genome shotgun (WGS) entry which is preliminary data.</text>
</comment>
<name>A0ACC1B342_9ROSI</name>
<sequence>MPNDEKMGLSKFVKKEISEALTYFPRNLPCSTAITNGVKVRGSPVFIPEAANLRGHSEKYLFACSIRMSLMPEGCIIGGVNFSSYQLHWRHWVIHANDVVVSDIGGEAVIGMVFQISSFLIVPVS</sequence>